<proteinExistence type="predicted"/>
<protein>
    <submittedName>
        <fullName evidence="1">Uncharacterized protein</fullName>
    </submittedName>
</protein>
<keyword evidence="2" id="KW-1185">Reference proteome</keyword>
<evidence type="ECO:0000313" key="2">
    <source>
        <dbReference type="Proteomes" id="UP000663722"/>
    </source>
</evidence>
<sequence length="95" mass="11367">MYEGKNVKIKYDLLDSSKEIPHFRRVQIRGEENCSLWLDKGLNIFRFEDFDKPLFHTLETYIVAEYDLQLLRSCVRKTAALCFRTPDNLFLKAYK</sequence>
<dbReference type="AlphaFoldDB" id="A0A975BQ68"/>
<name>A0A975BQ68_9BACT</name>
<dbReference type="EMBL" id="CP061800">
    <property type="protein sequence ID" value="QTA89662.1"/>
    <property type="molecule type" value="Genomic_DNA"/>
</dbReference>
<reference evidence="1" key="1">
    <citation type="journal article" date="2021" name="Microb. Physiol.">
        <title>Proteogenomic Insights into the Physiology of Marine, Sulfate-Reducing, Filamentous Desulfonema limicola and Desulfonema magnum.</title>
        <authorList>
            <person name="Schnaars V."/>
            <person name="Wohlbrand L."/>
            <person name="Scheve S."/>
            <person name="Hinrichs C."/>
            <person name="Reinhardt R."/>
            <person name="Rabus R."/>
        </authorList>
    </citation>
    <scope>NUCLEOTIDE SEQUENCE</scope>
    <source>
        <strain evidence="1">4be13</strain>
    </source>
</reference>
<evidence type="ECO:0000313" key="1">
    <source>
        <dbReference type="EMBL" id="QTA89662.1"/>
    </source>
</evidence>
<dbReference type="KEGG" id="dmm:dnm_057190"/>
<gene>
    <name evidence="1" type="ORF">dnm_057190</name>
</gene>
<organism evidence="1 2">
    <name type="scientific">Desulfonema magnum</name>
    <dbReference type="NCBI Taxonomy" id="45655"/>
    <lineage>
        <taxon>Bacteria</taxon>
        <taxon>Pseudomonadati</taxon>
        <taxon>Thermodesulfobacteriota</taxon>
        <taxon>Desulfobacteria</taxon>
        <taxon>Desulfobacterales</taxon>
        <taxon>Desulfococcaceae</taxon>
        <taxon>Desulfonema</taxon>
    </lineage>
</organism>
<dbReference type="RefSeq" id="WP_207678181.1">
    <property type="nucleotide sequence ID" value="NZ_CP061800.1"/>
</dbReference>
<dbReference type="Proteomes" id="UP000663722">
    <property type="component" value="Chromosome"/>
</dbReference>
<accession>A0A975BQ68</accession>